<evidence type="ECO:0000256" key="1">
    <source>
        <dbReference type="SAM" id="Coils"/>
    </source>
</evidence>
<name>A0A0K0VLI1_KLEPN</name>
<dbReference type="Gene3D" id="1.20.58.430">
    <property type="entry name" value="Type IV secretion system, VirB5-domain"/>
    <property type="match status" value="1"/>
</dbReference>
<gene>
    <name evidence="3" type="primary">traC</name>
</gene>
<evidence type="ECO:0000256" key="2">
    <source>
        <dbReference type="SAM" id="SignalP"/>
    </source>
</evidence>
<reference evidence="3" key="1">
    <citation type="submission" date="2015-07" db="EMBL/GenBank/DDBJ databases">
        <title>Complete sequence of a blaKPC-2-harbouring IncN2-type plasmid from Klebsiella pneumoniae in Korea.</title>
        <authorList>
            <person name="Kim S.Y."/>
        </authorList>
    </citation>
    <scope>NUCLEOTIDE SEQUENCE</scope>
    <source>
        <strain evidence="3">KPC-DK05</strain>
        <plasmid evidence="3">pKPC-DK05</plasmid>
    </source>
</reference>
<dbReference type="RefSeq" id="WP_126065566.1">
    <property type="nucleotide sequence ID" value="NZ_CP162206.1"/>
</dbReference>
<evidence type="ECO:0000313" key="3">
    <source>
        <dbReference type="EMBL" id="AKS10502.1"/>
    </source>
</evidence>
<dbReference type="CDD" id="cd14262">
    <property type="entry name" value="VirB5_like"/>
    <property type="match status" value="1"/>
</dbReference>
<geneLocation type="plasmid" evidence="3">
    <name>pKPC-DK05</name>
</geneLocation>
<dbReference type="InterPro" id="IPR023220">
    <property type="entry name" value="T4SS_VirB5-domain"/>
</dbReference>
<keyword evidence="3" id="KW-0614">Plasmid</keyword>
<dbReference type="SUPFAM" id="SSF101082">
    <property type="entry name" value="Typo IV secretion system protein TraC"/>
    <property type="match status" value="1"/>
</dbReference>
<dbReference type="AlphaFoldDB" id="A0A0K0VLI1"/>
<protein>
    <submittedName>
        <fullName evidence="3">Conjugal transfer protein traC</fullName>
    </submittedName>
</protein>
<feature type="chain" id="PRO_5005453339" evidence="2">
    <location>
        <begin position="22"/>
        <end position="235"/>
    </location>
</feature>
<dbReference type="Pfam" id="PF07996">
    <property type="entry name" value="T4SS"/>
    <property type="match status" value="1"/>
</dbReference>
<organism evidence="3">
    <name type="scientific">Klebsiella pneumoniae</name>
    <dbReference type="NCBI Taxonomy" id="573"/>
    <lineage>
        <taxon>Bacteria</taxon>
        <taxon>Pseudomonadati</taxon>
        <taxon>Pseudomonadota</taxon>
        <taxon>Gammaproteobacteria</taxon>
        <taxon>Enterobacterales</taxon>
        <taxon>Enterobacteriaceae</taxon>
        <taxon>Klebsiella/Raoultella group</taxon>
        <taxon>Klebsiella</taxon>
        <taxon>Klebsiella pneumoniae complex</taxon>
    </lineage>
</organism>
<accession>A0A0K0VLI1</accession>
<dbReference type="InterPro" id="IPR014158">
    <property type="entry name" value="T4SS_VirB5"/>
</dbReference>
<proteinExistence type="predicted"/>
<sequence length="235" mass="25689">MKKTLVSLVLALAISPVAVNAQLVVNDPANLAQALQQVTLMTQQIEQLKSQLLKQEQTLASLTGSSGIGNLLNGDISTLKGNLPSDWTQVYSDAMNSSSGITSSAQSMLKEFQSQIDGMNRSEAMSFIKQKLAEKGAYDRVMAQNAYNNEMAELNNIQELTNQIDSTTDMKQIADLQARIQTAQGAIQGEQTKLQLMAMLQTSQDKILQEQKQYAQKRFVLGADGEDLSMPNVTE</sequence>
<feature type="coiled-coil region" evidence="1">
    <location>
        <begin position="31"/>
        <end position="65"/>
    </location>
</feature>
<keyword evidence="1" id="KW-0175">Coiled coil</keyword>
<feature type="signal peptide" evidence="2">
    <location>
        <begin position="1"/>
        <end position="21"/>
    </location>
</feature>
<keyword evidence="2" id="KW-0732">Signal</keyword>
<dbReference type="EMBL" id="KR091915">
    <property type="protein sequence ID" value="AKS10502.1"/>
    <property type="molecule type" value="Genomic_DNA"/>
</dbReference>